<reference evidence="1 2" key="1">
    <citation type="submission" date="2018-10" db="EMBL/GenBank/DDBJ databases">
        <title>Genome assembly for a Yunnan-Guizhou Plateau 3E fish, Anabarilius grahami (Regan), and its evolutionary and genetic applications.</title>
        <authorList>
            <person name="Jiang W."/>
        </authorList>
    </citation>
    <scope>NUCLEOTIDE SEQUENCE [LARGE SCALE GENOMIC DNA]</scope>
    <source>
        <strain evidence="1">AG-KIZ</strain>
        <tissue evidence="1">Muscle</tissue>
    </source>
</reference>
<dbReference type="EMBL" id="RJVU01038599">
    <property type="protein sequence ID" value="ROL46295.1"/>
    <property type="molecule type" value="Genomic_DNA"/>
</dbReference>
<organism evidence="1 2">
    <name type="scientific">Anabarilius grahami</name>
    <name type="common">Kanglang fish</name>
    <name type="synonym">Barilius grahami</name>
    <dbReference type="NCBI Taxonomy" id="495550"/>
    <lineage>
        <taxon>Eukaryota</taxon>
        <taxon>Metazoa</taxon>
        <taxon>Chordata</taxon>
        <taxon>Craniata</taxon>
        <taxon>Vertebrata</taxon>
        <taxon>Euteleostomi</taxon>
        <taxon>Actinopterygii</taxon>
        <taxon>Neopterygii</taxon>
        <taxon>Teleostei</taxon>
        <taxon>Ostariophysi</taxon>
        <taxon>Cypriniformes</taxon>
        <taxon>Xenocyprididae</taxon>
        <taxon>Xenocypridinae</taxon>
        <taxon>Xenocypridinae incertae sedis</taxon>
        <taxon>Anabarilius</taxon>
    </lineage>
</organism>
<proteinExistence type="predicted"/>
<dbReference type="OrthoDB" id="40334at2759"/>
<evidence type="ECO:0000313" key="1">
    <source>
        <dbReference type="EMBL" id="ROL46295.1"/>
    </source>
</evidence>
<dbReference type="Gene3D" id="3.40.30.10">
    <property type="entry name" value="Glutaredoxin"/>
    <property type="match status" value="1"/>
</dbReference>
<sequence>MSDTILSQCPAAQMLSSDTRFIHKLLEAQSLRVLVVSYGSLEGATFWLGQTGYEFDMLLDAERVVYQAFGLGSSIRKVMKFKLMLHYSEFLVMNRQLPDVPPQFIDDLFQMGGDFVLDQGGKVIFSYRCKSPVDRPSATQILAAVSAHS</sequence>
<dbReference type="InterPro" id="IPR036249">
    <property type="entry name" value="Thioredoxin-like_sf"/>
</dbReference>
<dbReference type="AlphaFoldDB" id="A0A3N0YJ78"/>
<evidence type="ECO:0000313" key="2">
    <source>
        <dbReference type="Proteomes" id="UP000281406"/>
    </source>
</evidence>
<dbReference type="SUPFAM" id="SSF52833">
    <property type="entry name" value="Thioredoxin-like"/>
    <property type="match status" value="1"/>
</dbReference>
<dbReference type="Pfam" id="PF13911">
    <property type="entry name" value="AhpC-TSA_2"/>
    <property type="match status" value="1"/>
</dbReference>
<name>A0A3N0YJ78_ANAGA</name>
<accession>A0A3N0YJ78</accession>
<keyword evidence="2" id="KW-1185">Reference proteome</keyword>
<protein>
    <submittedName>
        <fullName evidence="1">Uncharacterized protein</fullName>
    </submittedName>
</protein>
<dbReference type="Proteomes" id="UP000281406">
    <property type="component" value="Unassembled WGS sequence"/>
</dbReference>
<gene>
    <name evidence="1" type="ORF">DPX16_9030</name>
</gene>
<comment type="caution">
    <text evidence="1">The sequence shown here is derived from an EMBL/GenBank/DDBJ whole genome shotgun (WGS) entry which is preliminary data.</text>
</comment>
<dbReference type="InterPro" id="IPR032801">
    <property type="entry name" value="PXL2A/B/C"/>
</dbReference>